<proteinExistence type="predicted"/>
<organism evidence="2 3">
    <name type="scientific">Leptospira interrogans str. UI 12758</name>
    <dbReference type="NCBI Taxonomy" id="1049938"/>
    <lineage>
        <taxon>Bacteria</taxon>
        <taxon>Pseudomonadati</taxon>
        <taxon>Spirochaetota</taxon>
        <taxon>Spirochaetia</taxon>
        <taxon>Leptospirales</taxon>
        <taxon>Leptospiraceae</taxon>
        <taxon>Leptospira</taxon>
    </lineage>
</organism>
<dbReference type="AlphaFoldDB" id="A0A0E2DFC9"/>
<sequence length="140" mass="15566">MKRNTMIAIFFFCYAALYCMTTQSPIADVIKAQVRNYDLAQEAFRKGEPGSAERVVSSLEECRDSLIALDKTVLSKDQKIAELENSLRKCADKVANYAQGTGFQSGVKWLAGITIVFLILIFVIYLVVTGKLRIPFITGS</sequence>
<protein>
    <submittedName>
        <fullName evidence="2">Uncharacterized protein</fullName>
    </submittedName>
</protein>
<name>A0A0E2DFC9_LEPIR</name>
<dbReference type="EMBL" id="AHNR02000045">
    <property type="protein sequence ID" value="EKR54365.1"/>
    <property type="molecule type" value="Genomic_DNA"/>
</dbReference>
<gene>
    <name evidence="2" type="ORF">LEP1GSC105_2925</name>
</gene>
<comment type="caution">
    <text evidence="2">The sequence shown here is derived from an EMBL/GenBank/DDBJ whole genome shotgun (WGS) entry which is preliminary data.</text>
</comment>
<keyword evidence="1" id="KW-0812">Transmembrane</keyword>
<evidence type="ECO:0000256" key="1">
    <source>
        <dbReference type="SAM" id="Phobius"/>
    </source>
</evidence>
<dbReference type="RefSeq" id="WP_000828228.1">
    <property type="nucleotide sequence ID" value="NZ_AHNR02000045.1"/>
</dbReference>
<feature type="transmembrane region" description="Helical" evidence="1">
    <location>
        <begin position="109"/>
        <end position="128"/>
    </location>
</feature>
<evidence type="ECO:0000313" key="2">
    <source>
        <dbReference type="EMBL" id="EKR54365.1"/>
    </source>
</evidence>
<accession>A0A0E2DFC9</accession>
<keyword evidence="1" id="KW-0472">Membrane</keyword>
<reference evidence="2 3" key="1">
    <citation type="submission" date="2012-10" db="EMBL/GenBank/DDBJ databases">
        <authorList>
            <person name="Harkins D.M."/>
            <person name="Durkin A.S."/>
            <person name="Brinkac L.M."/>
            <person name="Haft D.H."/>
            <person name="Selengut J.D."/>
            <person name="Sanka R."/>
            <person name="DePew J."/>
            <person name="Purushe J."/>
            <person name="Chanthongthip A."/>
            <person name="Lattana O."/>
            <person name="Phetsouvanh R."/>
            <person name="Newton P.N."/>
            <person name="Vinetz J.M."/>
            <person name="Sutton G.G."/>
            <person name="Nierman W.C."/>
            <person name="Fouts D.E."/>
        </authorList>
    </citation>
    <scope>NUCLEOTIDE SEQUENCE [LARGE SCALE GENOMIC DNA]</scope>
    <source>
        <strain evidence="2 3">UI 12758</strain>
    </source>
</reference>
<dbReference type="Proteomes" id="UP000001340">
    <property type="component" value="Unassembled WGS sequence"/>
</dbReference>
<keyword evidence="1" id="KW-1133">Transmembrane helix</keyword>
<evidence type="ECO:0000313" key="3">
    <source>
        <dbReference type="Proteomes" id="UP000001340"/>
    </source>
</evidence>